<name>A0ABN9VAE8_9DINO</name>
<evidence type="ECO:0000313" key="3">
    <source>
        <dbReference type="EMBL" id="CAK0868424.1"/>
    </source>
</evidence>
<proteinExistence type="predicted"/>
<sequence length="120" mass="12476">MGPPEGAAVGPAVATSTCRATGAPGASDSEWSEAEAIDGGAGVVRALRTESRRLLRENAELRLNLDEALRELAALRREHESSRLRARGVYTALLGGGPVLAGQVGREAPACDLGETFHAE</sequence>
<evidence type="ECO:0000256" key="1">
    <source>
        <dbReference type="SAM" id="Coils"/>
    </source>
</evidence>
<evidence type="ECO:0000256" key="2">
    <source>
        <dbReference type="SAM" id="MobiDB-lite"/>
    </source>
</evidence>
<dbReference type="EMBL" id="CAUYUJ010016744">
    <property type="protein sequence ID" value="CAK0868424.1"/>
    <property type="molecule type" value="Genomic_DNA"/>
</dbReference>
<accession>A0ABN9VAE8</accession>
<organism evidence="3 4">
    <name type="scientific">Prorocentrum cordatum</name>
    <dbReference type="NCBI Taxonomy" id="2364126"/>
    <lineage>
        <taxon>Eukaryota</taxon>
        <taxon>Sar</taxon>
        <taxon>Alveolata</taxon>
        <taxon>Dinophyceae</taxon>
        <taxon>Prorocentrales</taxon>
        <taxon>Prorocentraceae</taxon>
        <taxon>Prorocentrum</taxon>
    </lineage>
</organism>
<gene>
    <name evidence="3" type="ORF">PCOR1329_LOCUS55084</name>
</gene>
<dbReference type="Proteomes" id="UP001189429">
    <property type="component" value="Unassembled WGS sequence"/>
</dbReference>
<comment type="caution">
    <text evidence="3">The sequence shown here is derived from an EMBL/GenBank/DDBJ whole genome shotgun (WGS) entry which is preliminary data.</text>
</comment>
<evidence type="ECO:0000313" key="4">
    <source>
        <dbReference type="Proteomes" id="UP001189429"/>
    </source>
</evidence>
<feature type="compositionally biased region" description="Low complexity" evidence="2">
    <location>
        <begin position="1"/>
        <end position="14"/>
    </location>
</feature>
<keyword evidence="1" id="KW-0175">Coiled coil</keyword>
<feature type="coiled-coil region" evidence="1">
    <location>
        <begin position="44"/>
        <end position="85"/>
    </location>
</feature>
<protein>
    <submittedName>
        <fullName evidence="3">Uncharacterized protein</fullName>
    </submittedName>
</protein>
<feature type="region of interest" description="Disordered" evidence="2">
    <location>
        <begin position="1"/>
        <end position="34"/>
    </location>
</feature>
<keyword evidence="4" id="KW-1185">Reference proteome</keyword>
<reference evidence="3" key="1">
    <citation type="submission" date="2023-10" db="EMBL/GenBank/DDBJ databases">
        <authorList>
            <person name="Chen Y."/>
            <person name="Shah S."/>
            <person name="Dougan E. K."/>
            <person name="Thang M."/>
            <person name="Chan C."/>
        </authorList>
    </citation>
    <scope>NUCLEOTIDE SEQUENCE [LARGE SCALE GENOMIC DNA]</scope>
</reference>